<proteinExistence type="predicted"/>
<organism evidence="1 2">
    <name type="scientific">Sporothrix schenckii 1099-18</name>
    <dbReference type="NCBI Taxonomy" id="1397361"/>
    <lineage>
        <taxon>Eukaryota</taxon>
        <taxon>Fungi</taxon>
        <taxon>Dikarya</taxon>
        <taxon>Ascomycota</taxon>
        <taxon>Pezizomycotina</taxon>
        <taxon>Sordariomycetes</taxon>
        <taxon>Sordariomycetidae</taxon>
        <taxon>Ophiostomatales</taxon>
        <taxon>Ophiostomataceae</taxon>
        <taxon>Sporothrix</taxon>
    </lineage>
</organism>
<gene>
    <name evidence="1" type="ORF">SPSK_02817</name>
</gene>
<evidence type="ECO:0000313" key="2">
    <source>
        <dbReference type="Proteomes" id="UP000033710"/>
    </source>
</evidence>
<comment type="caution">
    <text evidence="1">The sequence shown here is derived from an EMBL/GenBank/DDBJ whole genome shotgun (WGS) entry which is preliminary data.</text>
</comment>
<dbReference type="PROSITE" id="PS51257">
    <property type="entry name" value="PROKAR_LIPOPROTEIN"/>
    <property type="match status" value="1"/>
</dbReference>
<dbReference type="EMBL" id="AXCR01000006">
    <property type="protein sequence ID" value="KJR86428.1"/>
    <property type="molecule type" value="Genomic_DNA"/>
</dbReference>
<dbReference type="AlphaFoldDB" id="A0A0F2M9P1"/>
<evidence type="ECO:0000313" key="1">
    <source>
        <dbReference type="EMBL" id="KJR86428.1"/>
    </source>
</evidence>
<sequence length="147" mass="16216">MPPKLADFYVSCANHPLEHGWGLQLLLAGLGATSCLLHAASWSIHPIVVKEGTGRMLSPRPPNKSMRRGEGTTHGFVQKRVDLASLQRPYSQSHLSVLRIVGKSDRTSLLLGASSFCQWSRFMPARQVGNFGSSCAHLADLLHFQYY</sequence>
<dbReference type="KEGG" id="ssck:SPSK_02817"/>
<reference evidence="1 2" key="2">
    <citation type="journal article" date="2015" name="Eukaryot. Cell">
        <title>Asexual propagation of a virulent clone complex in a human and feline outbreak of sporotrichosis.</title>
        <authorList>
            <person name="Teixeira Mde M."/>
            <person name="Rodrigues A.M."/>
            <person name="Tsui C.K."/>
            <person name="de Almeida L.G."/>
            <person name="Van Diepeningen A.D."/>
            <person name="van den Ende B.G."/>
            <person name="Fernandes G.F."/>
            <person name="Kano R."/>
            <person name="Hamelin R.C."/>
            <person name="Lopes-Bezerra L.M."/>
            <person name="Vasconcelos A.T."/>
            <person name="de Hoog S."/>
            <person name="de Camargo Z.P."/>
            <person name="Felipe M.S."/>
        </authorList>
    </citation>
    <scope>NUCLEOTIDE SEQUENCE [LARGE SCALE GENOMIC DNA]</scope>
    <source>
        <strain evidence="1 2">1099-18</strain>
    </source>
</reference>
<reference evidence="1 2" key="1">
    <citation type="journal article" date="2014" name="BMC Genomics">
        <title>Comparative genomics of the major fungal agents of human and animal Sporotrichosis: Sporothrix schenckii and Sporothrix brasiliensis.</title>
        <authorList>
            <person name="Teixeira M.M."/>
            <person name="de Almeida L.G."/>
            <person name="Kubitschek-Barreira P."/>
            <person name="Alves F.L."/>
            <person name="Kioshima E.S."/>
            <person name="Abadio A.K."/>
            <person name="Fernandes L."/>
            <person name="Derengowski L.S."/>
            <person name="Ferreira K.S."/>
            <person name="Souza R.C."/>
            <person name="Ruiz J.C."/>
            <person name="de Andrade N.C."/>
            <person name="Paes H.C."/>
            <person name="Nicola A.M."/>
            <person name="Albuquerque P."/>
            <person name="Gerber A.L."/>
            <person name="Martins V.P."/>
            <person name="Peconick L.D."/>
            <person name="Neto A.V."/>
            <person name="Chaucanez C.B."/>
            <person name="Silva P.A."/>
            <person name="Cunha O.L."/>
            <person name="de Oliveira F.F."/>
            <person name="dos Santos T.C."/>
            <person name="Barros A.L."/>
            <person name="Soares M.A."/>
            <person name="de Oliveira L.M."/>
            <person name="Marini M.M."/>
            <person name="Villalobos-Duno H."/>
            <person name="Cunha M.M."/>
            <person name="de Hoog S."/>
            <person name="da Silveira J.F."/>
            <person name="Henrissat B."/>
            <person name="Nino-Vega G.A."/>
            <person name="Cisalpino P.S."/>
            <person name="Mora-Montes H.M."/>
            <person name="Almeida S.R."/>
            <person name="Stajich J.E."/>
            <person name="Lopes-Bezerra L.M."/>
            <person name="Vasconcelos A.T."/>
            <person name="Felipe M.S."/>
        </authorList>
    </citation>
    <scope>NUCLEOTIDE SEQUENCE [LARGE SCALE GENOMIC DNA]</scope>
    <source>
        <strain evidence="1 2">1099-18</strain>
    </source>
</reference>
<protein>
    <submittedName>
        <fullName evidence="1">Uncharacterized protein</fullName>
    </submittedName>
</protein>
<dbReference type="GeneID" id="27664957"/>
<dbReference type="RefSeq" id="XP_016589104.1">
    <property type="nucleotide sequence ID" value="XM_016729680.1"/>
</dbReference>
<accession>A0A0F2M9P1</accession>
<dbReference type="VEuPathDB" id="FungiDB:SPSK_02817"/>
<name>A0A0F2M9P1_SPOSC</name>
<dbReference type="Proteomes" id="UP000033710">
    <property type="component" value="Unassembled WGS sequence"/>
</dbReference>